<dbReference type="SUPFAM" id="SSF47413">
    <property type="entry name" value="lambda repressor-like DNA-binding domains"/>
    <property type="match status" value="1"/>
</dbReference>
<proteinExistence type="predicted"/>
<dbReference type="PANTHER" id="PTHR30146:SF153">
    <property type="entry name" value="LACTOSE OPERON REPRESSOR"/>
    <property type="match status" value="1"/>
</dbReference>
<comment type="caution">
    <text evidence="6">The sequence shown here is derived from an EMBL/GenBank/DDBJ whole genome shotgun (WGS) entry which is preliminary data.</text>
</comment>
<dbReference type="EMBL" id="JBHLTC010000023">
    <property type="protein sequence ID" value="MFC0626236.1"/>
    <property type="molecule type" value="Genomic_DNA"/>
</dbReference>
<protein>
    <submittedName>
        <fullName evidence="6">LacI family DNA-binding transcriptional regulator</fullName>
    </submittedName>
</protein>
<dbReference type="Proteomes" id="UP001589890">
    <property type="component" value="Unassembled WGS sequence"/>
</dbReference>
<evidence type="ECO:0000256" key="4">
    <source>
        <dbReference type="SAM" id="MobiDB-lite"/>
    </source>
</evidence>
<feature type="domain" description="HTH lacI-type" evidence="5">
    <location>
        <begin position="10"/>
        <end position="64"/>
    </location>
</feature>
<keyword evidence="3" id="KW-0804">Transcription</keyword>
<evidence type="ECO:0000256" key="2">
    <source>
        <dbReference type="ARBA" id="ARBA00023125"/>
    </source>
</evidence>
<evidence type="ECO:0000259" key="5">
    <source>
        <dbReference type="PROSITE" id="PS50932"/>
    </source>
</evidence>
<reference evidence="6 7" key="1">
    <citation type="submission" date="2024-09" db="EMBL/GenBank/DDBJ databases">
        <authorList>
            <person name="Sun Q."/>
            <person name="Mori K."/>
        </authorList>
    </citation>
    <scope>NUCLEOTIDE SEQUENCE [LARGE SCALE GENOMIC DNA]</scope>
    <source>
        <strain evidence="6 7">CGMCC 1.15906</strain>
    </source>
</reference>
<gene>
    <name evidence="6" type="ORF">ACFFGN_19310</name>
</gene>
<dbReference type="InterPro" id="IPR010982">
    <property type="entry name" value="Lambda_DNA-bd_dom_sf"/>
</dbReference>
<dbReference type="Gene3D" id="3.40.50.2300">
    <property type="match status" value="2"/>
</dbReference>
<dbReference type="InterPro" id="IPR028082">
    <property type="entry name" value="Peripla_BP_I"/>
</dbReference>
<dbReference type="CDD" id="cd01392">
    <property type="entry name" value="HTH_LacI"/>
    <property type="match status" value="1"/>
</dbReference>
<organism evidence="6 7">
    <name type="scientific">Kribbella deserti</name>
    <dbReference type="NCBI Taxonomy" id="1926257"/>
    <lineage>
        <taxon>Bacteria</taxon>
        <taxon>Bacillati</taxon>
        <taxon>Actinomycetota</taxon>
        <taxon>Actinomycetes</taxon>
        <taxon>Propionibacteriales</taxon>
        <taxon>Kribbellaceae</taxon>
        <taxon>Kribbella</taxon>
    </lineage>
</organism>
<dbReference type="PANTHER" id="PTHR30146">
    <property type="entry name" value="LACI-RELATED TRANSCRIPTIONAL REPRESSOR"/>
    <property type="match status" value="1"/>
</dbReference>
<evidence type="ECO:0000313" key="7">
    <source>
        <dbReference type="Proteomes" id="UP001589890"/>
    </source>
</evidence>
<dbReference type="InterPro" id="IPR046335">
    <property type="entry name" value="LacI/GalR-like_sensor"/>
</dbReference>
<evidence type="ECO:0000313" key="6">
    <source>
        <dbReference type="EMBL" id="MFC0626236.1"/>
    </source>
</evidence>
<dbReference type="Pfam" id="PF00356">
    <property type="entry name" value="LacI"/>
    <property type="match status" value="1"/>
</dbReference>
<dbReference type="Gene3D" id="1.10.260.40">
    <property type="entry name" value="lambda repressor-like DNA-binding domains"/>
    <property type="match status" value="1"/>
</dbReference>
<keyword evidence="2 6" id="KW-0238">DNA-binding</keyword>
<accession>A0ABV6QNL2</accession>
<dbReference type="Pfam" id="PF13377">
    <property type="entry name" value="Peripla_BP_3"/>
    <property type="match status" value="1"/>
</dbReference>
<dbReference type="InterPro" id="IPR000843">
    <property type="entry name" value="HTH_LacI"/>
</dbReference>
<name>A0ABV6QNL2_9ACTN</name>
<feature type="region of interest" description="Disordered" evidence="4">
    <location>
        <begin position="309"/>
        <end position="335"/>
    </location>
</feature>
<evidence type="ECO:0000256" key="1">
    <source>
        <dbReference type="ARBA" id="ARBA00023015"/>
    </source>
</evidence>
<keyword evidence="1" id="KW-0805">Transcription regulation</keyword>
<evidence type="ECO:0000256" key="3">
    <source>
        <dbReference type="ARBA" id="ARBA00023163"/>
    </source>
</evidence>
<dbReference type="SUPFAM" id="SSF53822">
    <property type="entry name" value="Periplasmic binding protein-like I"/>
    <property type="match status" value="1"/>
</dbReference>
<keyword evidence="7" id="KW-1185">Reference proteome</keyword>
<dbReference type="PROSITE" id="PS50932">
    <property type="entry name" value="HTH_LACI_2"/>
    <property type="match status" value="1"/>
</dbReference>
<dbReference type="SMART" id="SM00354">
    <property type="entry name" value="HTH_LACI"/>
    <property type="match status" value="1"/>
</dbReference>
<dbReference type="RefSeq" id="WP_380049482.1">
    <property type="nucleotide sequence ID" value="NZ_JBHLTC010000023.1"/>
</dbReference>
<dbReference type="GO" id="GO:0003677">
    <property type="term" value="F:DNA binding"/>
    <property type="evidence" value="ECO:0007669"/>
    <property type="project" value="UniProtKB-KW"/>
</dbReference>
<sequence length="335" mass="35796">MAQVDPPRRATIHQVAQLAGVSHQTVSRYLRDDGGMKPATRLRIDSAVKALDYRPNLVARSMRTRRTNRLAIVLPSTLYFPHRLVLAASATAHEAGYQLDIVSAEGGAEQRVRRITDLADSGQVDGILSLAPVDVPAGGRIPVLISGTYDEQMHGLGELADGSAVSEIIDHLAGLGHRTFFHLAGPQSFTSARNRKVVYLETIARLGLRSYGVTETDWSAQSAYDVITGLPADCGVTAVVAANDVLAMGAIRGAFSRGWRVPDDLSVFGWDDDEVGRFATPSLSTVVVDREAQGRDAILHLIAAVRGEPAPPPSPGPLNQVVVRESIAPPPPAAR</sequence>